<evidence type="ECO:0000313" key="8">
    <source>
        <dbReference type="RefSeq" id="XP_014679292.1"/>
    </source>
</evidence>
<keyword evidence="3" id="KW-0862">Zinc</keyword>
<dbReference type="SUPFAM" id="SSF82199">
    <property type="entry name" value="SET domain"/>
    <property type="match status" value="1"/>
</dbReference>
<keyword evidence="1" id="KW-0805">Transcription regulation</keyword>
<dbReference type="PANTHER" id="PTHR16515">
    <property type="entry name" value="PR DOMAIN ZINC FINGER PROTEIN"/>
    <property type="match status" value="1"/>
</dbReference>
<feature type="compositionally biased region" description="Basic and acidic residues" evidence="4">
    <location>
        <begin position="255"/>
        <end position="275"/>
    </location>
</feature>
<feature type="domain" description="C2H2-type" evidence="5">
    <location>
        <begin position="166"/>
        <end position="193"/>
    </location>
</feature>
<feature type="domain" description="C2H2-type" evidence="5">
    <location>
        <begin position="194"/>
        <end position="221"/>
    </location>
</feature>
<reference evidence="8" key="1">
    <citation type="submission" date="2025-08" db="UniProtKB">
        <authorList>
            <consortium name="RefSeq"/>
        </authorList>
    </citation>
    <scope>IDENTIFICATION</scope>
</reference>
<dbReference type="SMART" id="SM00317">
    <property type="entry name" value="SET"/>
    <property type="match status" value="1"/>
</dbReference>
<dbReference type="PROSITE" id="PS00028">
    <property type="entry name" value="ZINC_FINGER_C2H2_1"/>
    <property type="match status" value="3"/>
</dbReference>
<feature type="region of interest" description="Disordered" evidence="4">
    <location>
        <begin position="237"/>
        <end position="275"/>
    </location>
</feature>
<evidence type="ECO:0000259" key="5">
    <source>
        <dbReference type="PROSITE" id="PS50157"/>
    </source>
</evidence>
<dbReference type="SMART" id="SM00355">
    <property type="entry name" value="ZnF_C2H2"/>
    <property type="match status" value="3"/>
</dbReference>
<dbReference type="Pfam" id="PF21549">
    <property type="entry name" value="PRDM2_PR"/>
    <property type="match status" value="1"/>
</dbReference>
<proteinExistence type="predicted"/>
<feature type="non-terminal residue" evidence="8">
    <location>
        <position position="1"/>
    </location>
</feature>
<keyword evidence="2" id="KW-0804">Transcription</keyword>
<keyword evidence="3" id="KW-0863">Zinc-finger</keyword>
<evidence type="ECO:0000256" key="2">
    <source>
        <dbReference type="ARBA" id="ARBA00023163"/>
    </source>
</evidence>
<dbReference type="Gene3D" id="2.170.270.10">
    <property type="entry name" value="SET domain"/>
    <property type="match status" value="1"/>
</dbReference>
<evidence type="ECO:0000256" key="1">
    <source>
        <dbReference type="ARBA" id="ARBA00023015"/>
    </source>
</evidence>
<dbReference type="PROSITE" id="PS50280">
    <property type="entry name" value="SET"/>
    <property type="match status" value="1"/>
</dbReference>
<evidence type="ECO:0000259" key="6">
    <source>
        <dbReference type="PROSITE" id="PS50280"/>
    </source>
</evidence>
<dbReference type="PANTHER" id="PTHR16515:SF20">
    <property type="entry name" value="PR DOMAIN ZINC FINGER PROTEIN 12"/>
    <property type="match status" value="1"/>
</dbReference>
<dbReference type="PROSITE" id="PS50157">
    <property type="entry name" value="ZINC_FINGER_C2H2_2"/>
    <property type="match status" value="3"/>
</dbReference>
<dbReference type="InterPro" id="IPR001214">
    <property type="entry name" value="SET_dom"/>
</dbReference>
<dbReference type="RefSeq" id="XP_014679292.1">
    <property type="nucleotide sequence ID" value="XM_014823806.1"/>
</dbReference>
<dbReference type="InterPro" id="IPR050331">
    <property type="entry name" value="Zinc_finger"/>
</dbReference>
<dbReference type="GeneID" id="106819150"/>
<dbReference type="Gene3D" id="3.30.160.60">
    <property type="entry name" value="Classic Zinc Finger"/>
    <property type="match status" value="3"/>
</dbReference>
<feature type="compositionally biased region" description="Basic residues" evidence="4">
    <location>
        <begin position="239"/>
        <end position="249"/>
    </location>
</feature>
<protein>
    <submittedName>
        <fullName evidence="8">PR domain zinc finger protein 12-like</fullName>
    </submittedName>
</protein>
<keyword evidence="7" id="KW-1185">Reference proteome</keyword>
<organism evidence="7 8">
    <name type="scientific">Priapulus caudatus</name>
    <name type="common">Priapulid worm</name>
    <dbReference type="NCBI Taxonomy" id="37621"/>
    <lineage>
        <taxon>Eukaryota</taxon>
        <taxon>Metazoa</taxon>
        <taxon>Ecdysozoa</taxon>
        <taxon>Scalidophora</taxon>
        <taxon>Priapulida</taxon>
        <taxon>Priapulimorpha</taxon>
        <taxon>Priapulimorphida</taxon>
        <taxon>Priapulidae</taxon>
        <taxon>Priapulus</taxon>
    </lineage>
</organism>
<dbReference type="SUPFAM" id="SSF57667">
    <property type="entry name" value="beta-beta-alpha zinc fingers"/>
    <property type="match status" value="2"/>
</dbReference>
<dbReference type="InterPro" id="IPR046341">
    <property type="entry name" value="SET_dom_sf"/>
</dbReference>
<accession>A0ABM1F4C1</accession>
<evidence type="ECO:0000256" key="3">
    <source>
        <dbReference type="PROSITE-ProRule" id="PRU00042"/>
    </source>
</evidence>
<name>A0ABM1F4C1_PRICU</name>
<gene>
    <name evidence="8" type="primary">LOC106819150</name>
</gene>
<feature type="domain" description="SET" evidence="6">
    <location>
        <begin position="7"/>
        <end position="124"/>
    </location>
</feature>
<sequence length="275" mass="31494">VLSSVPPGVHLAPSTVSASSYGVYASLWIREGVTIGPFCGQRRHVDQIDFSKHNPWMWEVLDTEGSVSHVVDASEPPWRTWLSYVRCARQQDEQNLELVQSGNELFYRTTKPIPPDQELLIWYGSRYLLFFGMLDDANYRRSGHLMAEEVTRPACTVKQMLPVCKLQCTVCRRGFNSKSNLRSHMRIHTLEKPFLCQYCHRSFSQSSTLRNHVRLHTGERPYKCHVCRSAYSQLAGLRAHQKSSRHRKPANAAQRTDRGDKPSYPDTHHADDASP</sequence>
<evidence type="ECO:0000256" key="4">
    <source>
        <dbReference type="SAM" id="MobiDB-lite"/>
    </source>
</evidence>
<dbReference type="Pfam" id="PF00096">
    <property type="entry name" value="zf-C2H2"/>
    <property type="match status" value="2"/>
</dbReference>
<feature type="domain" description="C2H2-type" evidence="5">
    <location>
        <begin position="222"/>
        <end position="249"/>
    </location>
</feature>
<keyword evidence="3" id="KW-0479">Metal-binding</keyword>
<dbReference type="InterPro" id="IPR013087">
    <property type="entry name" value="Znf_C2H2_type"/>
</dbReference>
<dbReference type="Proteomes" id="UP000695022">
    <property type="component" value="Unplaced"/>
</dbReference>
<dbReference type="InterPro" id="IPR036236">
    <property type="entry name" value="Znf_C2H2_sf"/>
</dbReference>
<evidence type="ECO:0000313" key="7">
    <source>
        <dbReference type="Proteomes" id="UP000695022"/>
    </source>
</evidence>